<feature type="non-terminal residue" evidence="2">
    <location>
        <position position="324"/>
    </location>
</feature>
<protein>
    <submittedName>
        <fullName evidence="2">Uncharacterized protein</fullName>
    </submittedName>
</protein>
<comment type="caution">
    <text evidence="2">The sequence shown here is derived from an EMBL/GenBank/DDBJ whole genome shotgun (WGS) entry which is preliminary data.</text>
</comment>
<feature type="region of interest" description="Disordered" evidence="1">
    <location>
        <begin position="134"/>
        <end position="159"/>
    </location>
</feature>
<proteinExistence type="predicted"/>
<evidence type="ECO:0000313" key="3">
    <source>
        <dbReference type="Proteomes" id="UP000553632"/>
    </source>
</evidence>
<keyword evidence="3" id="KW-1185">Reference proteome</keyword>
<dbReference type="Proteomes" id="UP000553632">
    <property type="component" value="Unassembled WGS sequence"/>
</dbReference>
<name>A0A7J6T3C5_PEROL</name>
<organism evidence="2 3">
    <name type="scientific">Perkinsus olseni</name>
    <name type="common">Perkinsus atlanticus</name>
    <dbReference type="NCBI Taxonomy" id="32597"/>
    <lineage>
        <taxon>Eukaryota</taxon>
        <taxon>Sar</taxon>
        <taxon>Alveolata</taxon>
        <taxon>Perkinsozoa</taxon>
        <taxon>Perkinsea</taxon>
        <taxon>Perkinsida</taxon>
        <taxon>Perkinsidae</taxon>
        <taxon>Perkinsus</taxon>
    </lineage>
</organism>
<evidence type="ECO:0000313" key="2">
    <source>
        <dbReference type="EMBL" id="KAF4739573.1"/>
    </source>
</evidence>
<reference evidence="2 3" key="1">
    <citation type="submission" date="2020-04" db="EMBL/GenBank/DDBJ databases">
        <title>Perkinsus olseni comparative genomics.</title>
        <authorList>
            <person name="Bogema D.R."/>
        </authorList>
    </citation>
    <scope>NUCLEOTIDE SEQUENCE [LARGE SCALE GENOMIC DNA]</scope>
    <source>
        <strain evidence="2 3">ATCC PRA-207</strain>
    </source>
</reference>
<gene>
    <name evidence="2" type="ORF">FOZ63_026149</name>
</gene>
<sequence>PCSSSVLESSGNTALLPTQLEAFRRHSHHVIVPGGSSWALSVASSSPASSRHSWSSSKEAIDAPDLASTCSLSESTEMAVSAPGHGLPSPAHPARASWVFDSPRFRRFQPTKWCAMHRAKIERIRLARVKREADERAARRMSPRFVEDDSPYKRPLVPPGRRSVILRSRKTRLAGRRPHFRKGRFELGSLSDDERPGLAIGFPLREEKATPHESDVKKSAAAAVKRPVERETARRTLRIAAGSDRGARTNRGGPIALSPRQGGSGTHGERGGPFQVNPSTASTLVHSDGNNVKNLARNSPRPAGSMTRRSGQPERARPPGTCRI</sequence>
<dbReference type="AlphaFoldDB" id="A0A7J6T3C5"/>
<accession>A0A7J6T3C5</accession>
<evidence type="ECO:0000256" key="1">
    <source>
        <dbReference type="SAM" id="MobiDB-lite"/>
    </source>
</evidence>
<feature type="compositionally biased region" description="Polar residues" evidence="1">
    <location>
        <begin position="276"/>
        <end position="297"/>
    </location>
</feature>
<dbReference type="EMBL" id="JABANO010013835">
    <property type="protein sequence ID" value="KAF4739573.1"/>
    <property type="molecule type" value="Genomic_DNA"/>
</dbReference>
<feature type="compositionally biased region" description="Basic and acidic residues" evidence="1">
    <location>
        <begin position="205"/>
        <end position="218"/>
    </location>
</feature>
<feature type="region of interest" description="Disordered" evidence="1">
    <location>
        <begin position="205"/>
        <end position="324"/>
    </location>
</feature>